<dbReference type="GeneID" id="25259309"/>
<evidence type="ECO:0000256" key="2">
    <source>
        <dbReference type="PROSITE-ProRule" id="PRU00192"/>
    </source>
</evidence>
<proteinExistence type="predicted"/>
<name>A0A098VS58_9MICR</name>
<reference evidence="5 6" key="1">
    <citation type="submission" date="2014-04" db="EMBL/GenBank/DDBJ databases">
        <title>A new species of microsporidia sheds light on the evolution of extreme parasitism.</title>
        <authorList>
            <person name="Haag K.L."/>
            <person name="James T.Y."/>
            <person name="Larsson R."/>
            <person name="Schaer T.M."/>
            <person name="Refardt D."/>
            <person name="Pombert J.-F."/>
            <person name="Ebert D."/>
        </authorList>
    </citation>
    <scope>NUCLEOTIDE SEQUENCE [LARGE SCALE GENOMIC DNA]</scope>
    <source>
        <strain evidence="5 6">UGP3</strain>
        <tissue evidence="5">Spores</tissue>
    </source>
</reference>
<dbReference type="InterPro" id="IPR001452">
    <property type="entry name" value="SH3_domain"/>
</dbReference>
<dbReference type="AlphaFoldDB" id="A0A098VS58"/>
<evidence type="ECO:0000259" key="4">
    <source>
        <dbReference type="PROSITE" id="PS50002"/>
    </source>
</evidence>
<keyword evidence="3" id="KW-1133">Transmembrane helix</keyword>
<protein>
    <recommendedName>
        <fullName evidence="4">SH3 domain-containing protein</fullName>
    </recommendedName>
</protein>
<organism evidence="5 6">
    <name type="scientific">Mitosporidium daphniae</name>
    <dbReference type="NCBI Taxonomy" id="1485682"/>
    <lineage>
        <taxon>Eukaryota</taxon>
        <taxon>Fungi</taxon>
        <taxon>Fungi incertae sedis</taxon>
        <taxon>Microsporidia</taxon>
        <taxon>Mitosporidium</taxon>
    </lineage>
</organism>
<dbReference type="Proteomes" id="UP000029725">
    <property type="component" value="Unassembled WGS sequence"/>
</dbReference>
<dbReference type="SUPFAM" id="SSF50044">
    <property type="entry name" value="SH3-domain"/>
    <property type="match status" value="1"/>
</dbReference>
<keyword evidence="3" id="KW-0812">Transmembrane</keyword>
<dbReference type="SMART" id="SM00326">
    <property type="entry name" value="SH3"/>
    <property type="match status" value="1"/>
</dbReference>
<evidence type="ECO:0000313" key="6">
    <source>
        <dbReference type="Proteomes" id="UP000029725"/>
    </source>
</evidence>
<comment type="caution">
    <text evidence="5">The sequence shown here is derived from an EMBL/GenBank/DDBJ whole genome shotgun (WGS) entry which is preliminary data.</text>
</comment>
<evidence type="ECO:0000313" key="5">
    <source>
        <dbReference type="EMBL" id="KGG51805.1"/>
    </source>
</evidence>
<gene>
    <name evidence="5" type="ORF">DI09_26p50</name>
</gene>
<dbReference type="PROSITE" id="PS50002">
    <property type="entry name" value="SH3"/>
    <property type="match status" value="1"/>
</dbReference>
<evidence type="ECO:0000256" key="3">
    <source>
        <dbReference type="SAM" id="Phobius"/>
    </source>
</evidence>
<dbReference type="EMBL" id="JMKJ01000188">
    <property type="protein sequence ID" value="KGG51805.1"/>
    <property type="molecule type" value="Genomic_DNA"/>
</dbReference>
<keyword evidence="1 2" id="KW-0728">SH3 domain</keyword>
<feature type="transmembrane region" description="Helical" evidence="3">
    <location>
        <begin position="126"/>
        <end position="147"/>
    </location>
</feature>
<dbReference type="OrthoDB" id="10037838at2759"/>
<sequence length="270" mass="29765">MWDSNVAPNFGAYYAAPYASGVIRGPLESARNVSMALENVIQMLYSWTQMIDGTYYTWTTSLSMAVSLWNRLYEVLSKCRGFVIGLLKWWLNFLRAKRASSSSSSLYTSLEKIWDSRTINSVHTNVLGNGGALGVIFLFLVVCGIILKRKKASLFGAAEESLSNELDGDPDALEAAAELVKLSPPIFAKVIHGFSSNRDGDFPSLEEGQLIAITQVPKSHTILDSDGVKQHLDTQLLSVHPTWLYGRTRNGKFGLFPSNYISIIDTQASA</sequence>
<keyword evidence="3" id="KW-0472">Membrane</keyword>
<dbReference type="InterPro" id="IPR036028">
    <property type="entry name" value="SH3-like_dom_sf"/>
</dbReference>
<dbReference type="VEuPathDB" id="MicrosporidiaDB:DI09_26p50"/>
<accession>A0A098VS58</accession>
<keyword evidence="6" id="KW-1185">Reference proteome</keyword>
<feature type="domain" description="SH3" evidence="4">
    <location>
        <begin position="183"/>
        <end position="266"/>
    </location>
</feature>
<dbReference type="RefSeq" id="XP_013238261.1">
    <property type="nucleotide sequence ID" value="XM_013382807.1"/>
</dbReference>
<evidence type="ECO:0000256" key="1">
    <source>
        <dbReference type="ARBA" id="ARBA00022443"/>
    </source>
</evidence>
<dbReference type="Gene3D" id="2.30.30.40">
    <property type="entry name" value="SH3 Domains"/>
    <property type="match status" value="1"/>
</dbReference>
<dbReference type="HOGENOM" id="CLU_1030904_0_0_1"/>